<sequence length="397" mass="43055">MKKHKVTLGLLLMNLFIAFLGIGLVIPVLPTLMNELGITGTTVGYLTAAFAFAQLIVSPFAGKAVDKFGRKIMIVIGLFIFGISEFLFGISKEIEMLFISRILGGISAAFIMPAVTAFIADITNLNTRPKALGYMSAAISTGFIIGPGIGGFLAEFGTRIPFLFAGALGTIAAILSIILLSEPNRTEGTIEQIPDDKNGFKRMIAPKYFLAFILIFIASFGLAAFESFFSLFADHKFQFKPSDIAIVITGGAIFGAFSQVILFEKLTRIWGEIKLIRYSLVLSAFLVFLMTVVHSYFSILLVTFLVFVGFDIFRPAVTSYLSNIAGEEQGFVGGMNSMFTSLANISGPILGGILFDIDIDYPYYLATVILAFGIGITLFWKKPVNQSSNEVKASVAN</sequence>
<keyword evidence="6 7" id="KW-0472">Membrane</keyword>
<feature type="transmembrane region" description="Helical" evidence="7">
    <location>
        <begin position="338"/>
        <end position="355"/>
    </location>
</feature>
<dbReference type="InterPro" id="IPR001958">
    <property type="entry name" value="Tet-R_TetA/multi-R_MdtG-like"/>
</dbReference>
<feature type="transmembrane region" description="Helical" evidence="7">
    <location>
        <begin position="96"/>
        <end position="120"/>
    </location>
</feature>
<gene>
    <name evidence="9" type="primary">norA</name>
    <name evidence="9" type="ORF">WCV66_17890</name>
</gene>
<evidence type="ECO:0000256" key="3">
    <source>
        <dbReference type="ARBA" id="ARBA00022448"/>
    </source>
</evidence>
<dbReference type="Proteomes" id="UP001368328">
    <property type="component" value="Chromosome"/>
</dbReference>
<reference evidence="9 10" key="1">
    <citation type="submission" date="2024-02" db="EMBL/GenBank/DDBJ databases">
        <title>Seven novel Bacillus-like species.</title>
        <authorList>
            <person name="Liu G."/>
        </authorList>
    </citation>
    <scope>NUCLEOTIDE SEQUENCE [LARGE SCALE GENOMIC DNA]</scope>
    <source>
        <strain evidence="9 10">FJAT-53654</strain>
    </source>
</reference>
<protein>
    <submittedName>
        <fullName evidence="9">Multidrug efflux MFS transporter NorA</fullName>
    </submittedName>
</protein>
<evidence type="ECO:0000256" key="2">
    <source>
        <dbReference type="ARBA" id="ARBA00007520"/>
    </source>
</evidence>
<dbReference type="InterPro" id="IPR036259">
    <property type="entry name" value="MFS_trans_sf"/>
</dbReference>
<feature type="transmembrane region" description="Helical" evidence="7">
    <location>
        <begin position="72"/>
        <end position="90"/>
    </location>
</feature>
<feature type="transmembrane region" description="Helical" evidence="7">
    <location>
        <begin position="160"/>
        <end position="180"/>
    </location>
</feature>
<evidence type="ECO:0000259" key="8">
    <source>
        <dbReference type="PROSITE" id="PS50850"/>
    </source>
</evidence>
<feature type="transmembrane region" description="Helical" evidence="7">
    <location>
        <begin position="7"/>
        <end position="30"/>
    </location>
</feature>
<dbReference type="PRINTS" id="PR01035">
    <property type="entry name" value="TCRTETA"/>
</dbReference>
<dbReference type="Pfam" id="PF07690">
    <property type="entry name" value="MFS_1"/>
    <property type="match status" value="1"/>
</dbReference>
<comment type="similarity">
    <text evidence="2">Belongs to the major facilitator superfamily. TCR/Tet family.</text>
</comment>
<dbReference type="PROSITE" id="PS00216">
    <property type="entry name" value="SUGAR_TRANSPORT_1"/>
    <property type="match status" value="1"/>
</dbReference>
<keyword evidence="3" id="KW-0813">Transport</keyword>
<proteinExistence type="inferred from homology"/>
<feature type="transmembrane region" description="Helical" evidence="7">
    <location>
        <begin position="42"/>
        <end position="60"/>
    </location>
</feature>
<dbReference type="InterPro" id="IPR011701">
    <property type="entry name" value="MFS"/>
</dbReference>
<feature type="domain" description="Major facilitator superfamily (MFS) profile" evidence="8">
    <location>
        <begin position="7"/>
        <end position="385"/>
    </location>
</feature>
<dbReference type="EMBL" id="CP147403">
    <property type="protein sequence ID" value="WXB87099.1"/>
    <property type="molecule type" value="Genomic_DNA"/>
</dbReference>
<keyword evidence="10" id="KW-1185">Reference proteome</keyword>
<dbReference type="InterPro" id="IPR005829">
    <property type="entry name" value="Sugar_transporter_CS"/>
</dbReference>
<evidence type="ECO:0000256" key="4">
    <source>
        <dbReference type="ARBA" id="ARBA00022692"/>
    </source>
</evidence>
<dbReference type="PANTHER" id="PTHR23504">
    <property type="entry name" value="MAJOR FACILITATOR SUPERFAMILY DOMAIN-CONTAINING PROTEIN 10"/>
    <property type="match status" value="1"/>
</dbReference>
<dbReference type="PANTHER" id="PTHR23504:SF115">
    <property type="entry name" value="MULTIDRUG RESISTANCE PROTEIN 2"/>
    <property type="match status" value="1"/>
</dbReference>
<evidence type="ECO:0000256" key="6">
    <source>
        <dbReference type="ARBA" id="ARBA00023136"/>
    </source>
</evidence>
<evidence type="ECO:0000256" key="1">
    <source>
        <dbReference type="ARBA" id="ARBA00004651"/>
    </source>
</evidence>
<evidence type="ECO:0000313" key="10">
    <source>
        <dbReference type="Proteomes" id="UP001368328"/>
    </source>
</evidence>
<feature type="transmembrane region" description="Helical" evidence="7">
    <location>
        <begin position="132"/>
        <end position="154"/>
    </location>
</feature>
<evidence type="ECO:0000313" key="9">
    <source>
        <dbReference type="EMBL" id="WXB87099.1"/>
    </source>
</evidence>
<comment type="subcellular location">
    <subcellularLocation>
        <location evidence="1">Cell membrane</location>
        <topology evidence="1">Multi-pass membrane protein</topology>
    </subcellularLocation>
</comment>
<dbReference type="PROSITE" id="PS50850">
    <property type="entry name" value="MFS"/>
    <property type="match status" value="1"/>
</dbReference>
<dbReference type="Gene3D" id="1.20.1250.20">
    <property type="entry name" value="MFS general substrate transporter like domains"/>
    <property type="match status" value="1"/>
</dbReference>
<feature type="transmembrane region" description="Helical" evidence="7">
    <location>
        <begin position="361"/>
        <end position="380"/>
    </location>
</feature>
<name>A0ABZ2MP31_9BACI</name>
<dbReference type="CDD" id="cd17325">
    <property type="entry name" value="MFS_MdtG_SLC18_like"/>
    <property type="match status" value="1"/>
</dbReference>
<organism evidence="9 10">
    <name type="scientific">Metabacillus rhizosphaerae</name>
    <dbReference type="NCBI Taxonomy" id="3117747"/>
    <lineage>
        <taxon>Bacteria</taxon>
        <taxon>Bacillati</taxon>
        <taxon>Bacillota</taxon>
        <taxon>Bacilli</taxon>
        <taxon>Bacillales</taxon>
        <taxon>Bacillaceae</taxon>
        <taxon>Metabacillus</taxon>
    </lineage>
</organism>
<accession>A0ABZ2MP31</accession>
<feature type="transmembrane region" description="Helical" evidence="7">
    <location>
        <begin position="208"/>
        <end position="232"/>
    </location>
</feature>
<dbReference type="InterPro" id="IPR020846">
    <property type="entry name" value="MFS_dom"/>
</dbReference>
<dbReference type="RefSeq" id="WP_338786364.1">
    <property type="nucleotide sequence ID" value="NZ_CP147403.1"/>
</dbReference>
<keyword evidence="5 7" id="KW-1133">Transmembrane helix</keyword>
<dbReference type="SUPFAM" id="SSF103473">
    <property type="entry name" value="MFS general substrate transporter"/>
    <property type="match status" value="1"/>
</dbReference>
<keyword evidence="4 7" id="KW-0812">Transmembrane</keyword>
<feature type="transmembrane region" description="Helical" evidence="7">
    <location>
        <begin position="244"/>
        <end position="263"/>
    </location>
</feature>
<evidence type="ECO:0000256" key="7">
    <source>
        <dbReference type="SAM" id="Phobius"/>
    </source>
</evidence>
<evidence type="ECO:0000256" key="5">
    <source>
        <dbReference type="ARBA" id="ARBA00022989"/>
    </source>
</evidence>